<dbReference type="EMBL" id="JAEHFW010000001">
    <property type="protein sequence ID" value="MBK0378471.1"/>
    <property type="molecule type" value="Genomic_DNA"/>
</dbReference>
<reference evidence="1" key="1">
    <citation type="submission" date="2020-12" db="EMBL/GenBank/DDBJ databases">
        <title>Bacterial novel species Mucilaginibacter sp. SD-g isolated from soil.</title>
        <authorList>
            <person name="Jung H.-Y."/>
        </authorList>
    </citation>
    <scope>NUCLEOTIDE SEQUENCE</scope>
    <source>
        <strain evidence="1">SD-g</strain>
    </source>
</reference>
<proteinExistence type="predicted"/>
<name>A0A934UM32_9SPHI</name>
<accession>A0A934UM32</accession>
<dbReference type="RefSeq" id="WP_200064295.1">
    <property type="nucleotide sequence ID" value="NZ_JAEHFW010000001.1"/>
</dbReference>
<protein>
    <submittedName>
        <fullName evidence="1">Uncharacterized protein</fullName>
    </submittedName>
</protein>
<keyword evidence="2" id="KW-1185">Reference proteome</keyword>
<organism evidence="1 2">
    <name type="scientific">Mucilaginibacter segetis</name>
    <dbReference type="NCBI Taxonomy" id="2793071"/>
    <lineage>
        <taxon>Bacteria</taxon>
        <taxon>Pseudomonadati</taxon>
        <taxon>Bacteroidota</taxon>
        <taxon>Sphingobacteriia</taxon>
        <taxon>Sphingobacteriales</taxon>
        <taxon>Sphingobacteriaceae</taxon>
        <taxon>Mucilaginibacter</taxon>
    </lineage>
</organism>
<comment type="caution">
    <text evidence="1">The sequence shown here is derived from an EMBL/GenBank/DDBJ whole genome shotgun (WGS) entry which is preliminary data.</text>
</comment>
<evidence type="ECO:0000313" key="2">
    <source>
        <dbReference type="Proteomes" id="UP000613193"/>
    </source>
</evidence>
<evidence type="ECO:0000313" key="1">
    <source>
        <dbReference type="EMBL" id="MBK0378471.1"/>
    </source>
</evidence>
<gene>
    <name evidence="1" type="ORF">I5M19_04080</name>
</gene>
<dbReference type="Proteomes" id="UP000613193">
    <property type="component" value="Unassembled WGS sequence"/>
</dbReference>
<dbReference type="AlphaFoldDB" id="A0A934UM32"/>
<sequence length="50" mass="5837">MMHITIRLAEAVIHNSDYPSVEDCKRAITLYFDTRNEDFKANPQRAGRKI</sequence>